<keyword evidence="2" id="KW-0145">Chemotaxis</keyword>
<feature type="signal peptide" evidence="5">
    <location>
        <begin position="1"/>
        <end position="22"/>
    </location>
</feature>
<dbReference type="Proteomes" id="UP000541811">
    <property type="component" value="Unassembled WGS sequence"/>
</dbReference>
<dbReference type="SUPFAM" id="SSF54117">
    <property type="entry name" value="Interleukin 8-like chemokines"/>
    <property type="match status" value="1"/>
</dbReference>
<feature type="non-terminal residue" evidence="7">
    <location>
        <position position="102"/>
    </location>
</feature>
<dbReference type="GO" id="GO:0008009">
    <property type="term" value="F:chemokine activity"/>
    <property type="evidence" value="ECO:0007669"/>
    <property type="project" value="InterPro"/>
</dbReference>
<comment type="similarity">
    <text evidence="1">Belongs to the intercrine beta (chemokine CC) family.</text>
</comment>
<proteinExistence type="inferred from homology"/>
<dbReference type="GO" id="GO:0030335">
    <property type="term" value="P:positive regulation of cell migration"/>
    <property type="evidence" value="ECO:0007669"/>
    <property type="project" value="TreeGrafter"/>
</dbReference>
<dbReference type="GO" id="GO:0048245">
    <property type="term" value="P:eosinophil chemotaxis"/>
    <property type="evidence" value="ECO:0007669"/>
    <property type="project" value="TreeGrafter"/>
</dbReference>
<dbReference type="GO" id="GO:0070098">
    <property type="term" value="P:chemokine-mediated signaling pathway"/>
    <property type="evidence" value="ECO:0007669"/>
    <property type="project" value="TreeGrafter"/>
</dbReference>
<keyword evidence="4 5" id="KW-0732">Signal</keyword>
<dbReference type="GO" id="GO:0048020">
    <property type="term" value="F:CCR chemokine receptor binding"/>
    <property type="evidence" value="ECO:0007669"/>
    <property type="project" value="TreeGrafter"/>
</dbReference>
<feature type="domain" description="Chemokine interleukin-8-like" evidence="6">
    <location>
        <begin position="40"/>
        <end position="98"/>
    </location>
</feature>
<dbReference type="Pfam" id="PF00048">
    <property type="entry name" value="IL8"/>
    <property type="match status" value="1"/>
</dbReference>
<comment type="caution">
    <text evidence="7">The sequence shown here is derived from an EMBL/GenBank/DDBJ whole genome shotgun (WGS) entry which is preliminary data.</text>
</comment>
<dbReference type="PANTHER" id="PTHR12015">
    <property type="entry name" value="SMALL INDUCIBLE CYTOKINE A"/>
    <property type="match status" value="1"/>
</dbReference>
<dbReference type="FunFam" id="2.40.50.40:FF:000002">
    <property type="entry name" value="C-C motif chemokine"/>
    <property type="match status" value="1"/>
</dbReference>
<evidence type="ECO:0000256" key="4">
    <source>
        <dbReference type="ARBA" id="ARBA00022729"/>
    </source>
</evidence>
<protein>
    <submittedName>
        <fullName evidence="7">CCL5 protein</fullName>
    </submittedName>
</protein>
<feature type="non-terminal residue" evidence="7">
    <location>
        <position position="1"/>
    </location>
</feature>
<dbReference type="InterPro" id="IPR039809">
    <property type="entry name" value="Chemokine_b/g/d"/>
</dbReference>
<gene>
    <name evidence="7" type="primary">Ccl5_1</name>
    <name evidence="7" type="ORF">AREINT_R08031</name>
</gene>
<evidence type="ECO:0000256" key="3">
    <source>
        <dbReference type="ARBA" id="ARBA00022514"/>
    </source>
</evidence>
<evidence type="ECO:0000313" key="8">
    <source>
        <dbReference type="Proteomes" id="UP000541811"/>
    </source>
</evidence>
<dbReference type="GO" id="GO:0061844">
    <property type="term" value="P:antimicrobial humoral immune response mediated by antimicrobial peptide"/>
    <property type="evidence" value="ECO:0007669"/>
    <property type="project" value="TreeGrafter"/>
</dbReference>
<keyword evidence="8" id="KW-1185">Reference proteome</keyword>
<evidence type="ECO:0000256" key="5">
    <source>
        <dbReference type="SAM" id="SignalP"/>
    </source>
</evidence>
<accession>A0A7L0HP08</accession>
<evidence type="ECO:0000259" key="6">
    <source>
        <dbReference type="SMART" id="SM00199"/>
    </source>
</evidence>
<organism evidence="7 8">
    <name type="scientific">Arenaria interpres</name>
    <name type="common">Ruddy turnstone</name>
    <name type="synonym">Tringa interpres</name>
    <dbReference type="NCBI Taxonomy" id="54971"/>
    <lineage>
        <taxon>Eukaryota</taxon>
        <taxon>Metazoa</taxon>
        <taxon>Chordata</taxon>
        <taxon>Craniata</taxon>
        <taxon>Vertebrata</taxon>
        <taxon>Euteleostomi</taxon>
        <taxon>Archelosauria</taxon>
        <taxon>Archosauria</taxon>
        <taxon>Dinosauria</taxon>
        <taxon>Saurischia</taxon>
        <taxon>Theropoda</taxon>
        <taxon>Coelurosauria</taxon>
        <taxon>Aves</taxon>
        <taxon>Neognathae</taxon>
        <taxon>Neoaves</taxon>
        <taxon>Charadriiformes</taxon>
        <taxon>Scolopacidae</taxon>
        <taxon>Arenaria</taxon>
    </lineage>
</organism>
<feature type="chain" id="PRO_5029629937" evidence="5">
    <location>
        <begin position="23"/>
        <end position="102"/>
    </location>
</feature>
<evidence type="ECO:0000256" key="1">
    <source>
        <dbReference type="ARBA" id="ARBA00010868"/>
    </source>
</evidence>
<keyword evidence="3" id="KW-0202">Cytokine</keyword>
<dbReference type="EMBL" id="VXAK01011994">
    <property type="protein sequence ID" value="NXK21737.1"/>
    <property type="molecule type" value="Genomic_DNA"/>
</dbReference>
<dbReference type="CDD" id="cd00272">
    <property type="entry name" value="Chemokine_CC"/>
    <property type="match status" value="1"/>
</dbReference>
<dbReference type="PANTHER" id="PTHR12015:SF103">
    <property type="entry name" value="C-C MOTIF CHEMOKINE 4-RELATED"/>
    <property type="match status" value="1"/>
</dbReference>
<evidence type="ECO:0000256" key="2">
    <source>
        <dbReference type="ARBA" id="ARBA00022500"/>
    </source>
</evidence>
<dbReference type="AlphaFoldDB" id="A0A7L0HP08"/>
<dbReference type="InterPro" id="IPR001811">
    <property type="entry name" value="Chemokine_IL8-like_dom"/>
</dbReference>
<evidence type="ECO:0000313" key="7">
    <source>
        <dbReference type="EMBL" id="NXK21737.1"/>
    </source>
</evidence>
<dbReference type="Gene3D" id="2.40.50.40">
    <property type="match status" value="1"/>
</dbReference>
<dbReference type="InterPro" id="IPR036048">
    <property type="entry name" value="Interleukin_8-like_sf"/>
</dbReference>
<dbReference type="GO" id="GO:0005615">
    <property type="term" value="C:extracellular space"/>
    <property type="evidence" value="ECO:0007669"/>
    <property type="project" value="UniProtKB-KW"/>
</dbReference>
<sequence length="102" mass="11102">MKVPAVTLATLLLVAICSPAEAHLDDSGVAASSQKPGPIHTFCCFKFVQIPIPRRILASAYTTSSMCSMPAVVLVTKKGRQLCTNPQASWVKEHLKYLEMQE</sequence>
<reference evidence="7 8" key="1">
    <citation type="submission" date="2019-09" db="EMBL/GenBank/DDBJ databases">
        <title>Bird 10,000 Genomes (B10K) Project - Family phase.</title>
        <authorList>
            <person name="Zhang G."/>
        </authorList>
    </citation>
    <scope>NUCLEOTIDE SEQUENCE [LARGE SCALE GENOMIC DNA]</scope>
    <source>
        <strain evidence="7">B10K-DU-005-73</strain>
        <tissue evidence="7">Liver</tissue>
    </source>
</reference>
<name>A0A7L0HP08_AREIN</name>
<dbReference type="SMART" id="SM00199">
    <property type="entry name" value="SCY"/>
    <property type="match status" value="1"/>
</dbReference>
<dbReference type="GO" id="GO:0006954">
    <property type="term" value="P:inflammatory response"/>
    <property type="evidence" value="ECO:0007669"/>
    <property type="project" value="TreeGrafter"/>
</dbReference>